<organism evidence="2 3">
    <name type="scientific">Parvicella tangerina</name>
    <dbReference type="NCBI Taxonomy" id="2829795"/>
    <lineage>
        <taxon>Bacteria</taxon>
        <taxon>Pseudomonadati</taxon>
        <taxon>Bacteroidota</taxon>
        <taxon>Flavobacteriia</taxon>
        <taxon>Flavobacteriales</taxon>
        <taxon>Parvicellaceae</taxon>
        <taxon>Parvicella</taxon>
    </lineage>
</organism>
<dbReference type="InterPro" id="IPR027417">
    <property type="entry name" value="P-loop_NTPase"/>
</dbReference>
<dbReference type="RefSeq" id="WP_258541084.1">
    <property type="nucleotide sequence ID" value="NZ_OU015584.1"/>
</dbReference>
<dbReference type="Gene3D" id="3.40.50.300">
    <property type="entry name" value="P-loop containing nucleotide triphosphate hydrolases"/>
    <property type="match status" value="1"/>
</dbReference>
<keyword evidence="3" id="KW-1185">Reference proteome</keyword>
<dbReference type="Proteomes" id="UP000683507">
    <property type="component" value="Chromosome"/>
</dbReference>
<dbReference type="EMBL" id="OU015584">
    <property type="protein sequence ID" value="CAG5079119.1"/>
    <property type="molecule type" value="Genomic_DNA"/>
</dbReference>
<evidence type="ECO:0000256" key="1">
    <source>
        <dbReference type="ARBA" id="ARBA00022679"/>
    </source>
</evidence>
<evidence type="ECO:0000313" key="2">
    <source>
        <dbReference type="EMBL" id="CAG5079119.1"/>
    </source>
</evidence>
<name>A0A916JKY1_9FLAO</name>
<dbReference type="SUPFAM" id="SSF52540">
    <property type="entry name" value="P-loop containing nucleoside triphosphate hydrolases"/>
    <property type="match status" value="1"/>
</dbReference>
<dbReference type="Pfam" id="PF13469">
    <property type="entry name" value="Sulfotransfer_3"/>
    <property type="match status" value="1"/>
</dbReference>
<evidence type="ECO:0008006" key="4">
    <source>
        <dbReference type="Google" id="ProtNLM"/>
    </source>
</evidence>
<protein>
    <recommendedName>
        <fullName evidence="4">Sulfotransferase</fullName>
    </recommendedName>
</protein>
<keyword evidence="1" id="KW-0808">Transferase</keyword>
<reference evidence="2" key="1">
    <citation type="submission" date="2021-04" db="EMBL/GenBank/DDBJ databases">
        <authorList>
            <person name="Rodrigo-Torres L."/>
            <person name="Arahal R. D."/>
            <person name="Lucena T."/>
        </authorList>
    </citation>
    <scope>NUCLEOTIDE SEQUENCE</scope>
    <source>
        <strain evidence="2">AS29M-1</strain>
    </source>
</reference>
<evidence type="ECO:0000313" key="3">
    <source>
        <dbReference type="Proteomes" id="UP000683507"/>
    </source>
</evidence>
<dbReference type="AlphaFoldDB" id="A0A916JKY1"/>
<accession>A0A916JKY1</accession>
<dbReference type="PANTHER" id="PTHR12788:SF10">
    <property type="entry name" value="PROTEIN-TYROSINE SULFOTRANSFERASE"/>
    <property type="match status" value="1"/>
</dbReference>
<sequence length="320" mass="37848">MSDQELSYDFIIGIPRSGTTLLGLRLNRVPGVFSAIENRLIVNLLKDFEKGRRAFDKTAAYVNKIMSEQNNFPFTIDPKIRNVLKDSTNKSLKELAIDLMSCIEFDHRENKPSYRHFIEKNPGYSLLWAKLVKYFPEAKFIWMTRDPRAFVNSRLEKVNPKNRVNNPYFLAYLWNEYHQEFNRLKKEHQHIFVNYEKLVTNPEDELMRILTFLNWNVSYDVKQLLEKDNYSDNLDLVDQRKTIKFRDLDQQINASRLNSWKESLPDSLSADIAYLCVKTASSVGYHLPNKLSLSRKIWLRLITLHWYIGAKLFVLISKER</sequence>
<gene>
    <name evidence="2" type="ORF">CRYO30217_00862</name>
</gene>
<dbReference type="InterPro" id="IPR026634">
    <property type="entry name" value="TPST-like"/>
</dbReference>
<dbReference type="PANTHER" id="PTHR12788">
    <property type="entry name" value="PROTEIN-TYROSINE SULFOTRANSFERASE 2"/>
    <property type="match status" value="1"/>
</dbReference>
<dbReference type="GO" id="GO:0008476">
    <property type="term" value="F:protein-tyrosine sulfotransferase activity"/>
    <property type="evidence" value="ECO:0007669"/>
    <property type="project" value="InterPro"/>
</dbReference>
<dbReference type="KEGG" id="ptan:CRYO30217_00862"/>
<proteinExistence type="predicted"/>